<dbReference type="GO" id="GO:0031929">
    <property type="term" value="P:TOR signaling"/>
    <property type="evidence" value="ECO:0007669"/>
    <property type="project" value="InterPro"/>
</dbReference>
<evidence type="ECO:0000256" key="3">
    <source>
        <dbReference type="ARBA" id="ARBA00022737"/>
    </source>
</evidence>
<dbReference type="Pfam" id="PF00400">
    <property type="entry name" value="WD40"/>
    <property type="match status" value="6"/>
</dbReference>
<dbReference type="EMBL" id="LWDF02000338">
    <property type="protein sequence ID" value="KAE8250273.1"/>
    <property type="molecule type" value="Genomic_DNA"/>
</dbReference>
<sequence>MVDARASFEMAMAASTSRLDNKDKMQQYSARYPAPATAGIGGGAALHIGVGGGGAAYIPTATPPILATPPQNSDSVLLVTAGYDHTIRFWQAWQSECTRTIRHAEGQINRLAISPDRRFLAVAANQAVRVYDCTVNSTAAGMAAGGGGAGGMGQGQGGAGSSGAGASGGNTPLLTLSGHVGNVTTVCWQQDLKWLATSSEDGTVKIWDFRSGKMVKTYGHNDPVNDVVVHPNQGELISCDDGGKMMIWDLAESKCTYNTRPEKDSPLRSVTVASDASCLVAGGNSGKVFLWKMGRDPDPPQQPPPPQPKLTDRHPDELSEAERDARYAQEGISPTNTNGASSRSRVPGDPVAAPGRVRDDPTAATSAGFAAEHPSLLSPLSSVQNQAQSSLQEGSELTPLKEWTAHSKYLIRALLSPNVRYLATCGADTTIKIWNMDNFDCGIEKTLLGHQRWVWDLAFSADSGFLVSASSDHAGRLWDINTGETVRTYTGHDKAIVAVALNDQDRGKPHE</sequence>
<dbReference type="PRINTS" id="PR00320">
    <property type="entry name" value="GPROTEINBRPT"/>
</dbReference>
<feature type="compositionally biased region" description="Basic and acidic residues" evidence="4">
    <location>
        <begin position="310"/>
        <end position="327"/>
    </location>
</feature>
<dbReference type="PROSITE" id="PS00678">
    <property type="entry name" value="WD_REPEATS_1"/>
    <property type="match status" value="2"/>
</dbReference>
<comment type="similarity">
    <text evidence="1">Belongs to the WD repeat LST8 family.</text>
</comment>
<feature type="region of interest" description="Disordered" evidence="4">
    <location>
        <begin position="289"/>
        <end position="366"/>
    </location>
</feature>
<dbReference type="GO" id="GO:0032956">
    <property type="term" value="P:regulation of actin cytoskeleton organization"/>
    <property type="evidence" value="ECO:0007669"/>
    <property type="project" value="TreeGrafter"/>
</dbReference>
<keyword evidence="6" id="KW-1185">Reference proteome</keyword>
<keyword evidence="2" id="KW-0853">WD repeat</keyword>
<dbReference type="InterPro" id="IPR001680">
    <property type="entry name" value="WD40_rpt"/>
</dbReference>
<evidence type="ECO:0008006" key="7">
    <source>
        <dbReference type="Google" id="ProtNLM"/>
    </source>
</evidence>
<keyword evidence="3" id="KW-0677">Repeat</keyword>
<dbReference type="GO" id="GO:0031932">
    <property type="term" value="C:TORC2 complex"/>
    <property type="evidence" value="ECO:0007669"/>
    <property type="project" value="InterPro"/>
</dbReference>
<protein>
    <recommendedName>
        <fullName evidence="7">Target of rapamycin complex subunit LST8</fullName>
    </recommendedName>
</protein>
<accession>A0A177TF15</accession>
<feature type="compositionally biased region" description="Pro residues" evidence="4">
    <location>
        <begin position="299"/>
        <end position="308"/>
    </location>
</feature>
<comment type="caution">
    <text evidence="5">The sequence shown here is derived from an EMBL/GenBank/DDBJ whole genome shotgun (WGS) entry which is preliminary data.</text>
</comment>
<reference evidence="5" key="2">
    <citation type="journal article" date="2019" name="IMA Fungus">
        <title>Genome sequencing and comparison of five Tilletia species to identify candidate genes for the detection of regulated species infecting wheat.</title>
        <authorList>
            <person name="Nguyen H.D.T."/>
            <person name="Sultana T."/>
            <person name="Kesanakurti P."/>
            <person name="Hambleton S."/>
        </authorList>
    </citation>
    <scope>NUCLEOTIDE SEQUENCE</scope>
    <source>
        <strain evidence="5">DAOMC 236416</strain>
    </source>
</reference>
<dbReference type="InterPro" id="IPR019775">
    <property type="entry name" value="WD40_repeat_CS"/>
</dbReference>
<evidence type="ECO:0000313" key="5">
    <source>
        <dbReference type="EMBL" id="KAE8250273.1"/>
    </source>
</evidence>
<evidence type="ECO:0000313" key="6">
    <source>
        <dbReference type="Proteomes" id="UP000077521"/>
    </source>
</evidence>
<feature type="compositionally biased region" description="Polar residues" evidence="4">
    <location>
        <begin position="332"/>
        <end position="344"/>
    </location>
</feature>
<dbReference type="PANTHER" id="PTHR19842">
    <property type="entry name" value="G BETA-LIKE PROTEIN GBL"/>
    <property type="match status" value="1"/>
</dbReference>
<dbReference type="Gene3D" id="2.130.10.10">
    <property type="entry name" value="YVTN repeat-like/Quinoprotein amine dehydrogenase"/>
    <property type="match status" value="3"/>
</dbReference>
<dbReference type="PROSITE" id="PS50294">
    <property type="entry name" value="WD_REPEATS_REGION"/>
    <property type="match status" value="3"/>
</dbReference>
<dbReference type="PROSITE" id="PS50082">
    <property type="entry name" value="WD_REPEATS_2"/>
    <property type="match status" value="4"/>
</dbReference>
<dbReference type="InterPro" id="IPR036322">
    <property type="entry name" value="WD40_repeat_dom_sf"/>
</dbReference>
<reference evidence="5" key="1">
    <citation type="submission" date="2016-04" db="EMBL/GenBank/DDBJ databases">
        <authorList>
            <person name="Nguyen H.D."/>
            <person name="Samba Siva P."/>
            <person name="Cullis J."/>
            <person name="Levesque C.A."/>
            <person name="Hambleton S."/>
        </authorList>
    </citation>
    <scope>NUCLEOTIDE SEQUENCE</scope>
    <source>
        <strain evidence="5">DAOMC 236416</strain>
    </source>
</reference>
<dbReference type="SUPFAM" id="SSF50978">
    <property type="entry name" value="WD40 repeat-like"/>
    <property type="match status" value="1"/>
</dbReference>
<evidence type="ECO:0000256" key="2">
    <source>
        <dbReference type="ARBA" id="ARBA00022574"/>
    </source>
</evidence>
<dbReference type="AlphaFoldDB" id="A0A177TF15"/>
<dbReference type="SMART" id="SM00320">
    <property type="entry name" value="WD40"/>
    <property type="match status" value="7"/>
</dbReference>
<evidence type="ECO:0000256" key="4">
    <source>
        <dbReference type="SAM" id="MobiDB-lite"/>
    </source>
</evidence>
<dbReference type="PANTHER" id="PTHR19842:SF0">
    <property type="entry name" value="TARGET OF RAPAMYCIN COMPLEX SUBUNIT LST8"/>
    <property type="match status" value="1"/>
</dbReference>
<proteinExistence type="inferred from homology"/>
<dbReference type="GO" id="GO:0031931">
    <property type="term" value="C:TORC1 complex"/>
    <property type="evidence" value="ECO:0007669"/>
    <property type="project" value="InterPro"/>
</dbReference>
<organism evidence="5 6">
    <name type="scientific">Tilletia indica</name>
    <dbReference type="NCBI Taxonomy" id="43049"/>
    <lineage>
        <taxon>Eukaryota</taxon>
        <taxon>Fungi</taxon>
        <taxon>Dikarya</taxon>
        <taxon>Basidiomycota</taxon>
        <taxon>Ustilaginomycotina</taxon>
        <taxon>Exobasidiomycetes</taxon>
        <taxon>Tilletiales</taxon>
        <taxon>Tilletiaceae</taxon>
        <taxon>Tilletia</taxon>
    </lineage>
</organism>
<gene>
    <name evidence="5" type="ORF">A4X13_0g4854</name>
</gene>
<dbReference type="Proteomes" id="UP000077521">
    <property type="component" value="Unassembled WGS sequence"/>
</dbReference>
<dbReference type="InterPro" id="IPR037588">
    <property type="entry name" value="MLST8"/>
</dbReference>
<evidence type="ECO:0000256" key="1">
    <source>
        <dbReference type="ARBA" id="ARBA00009890"/>
    </source>
</evidence>
<name>A0A177TF15_9BASI</name>
<dbReference type="InterPro" id="IPR015943">
    <property type="entry name" value="WD40/YVTN_repeat-like_dom_sf"/>
</dbReference>
<dbReference type="InterPro" id="IPR020472">
    <property type="entry name" value="WD40_PAC1"/>
</dbReference>